<dbReference type="PANTHER" id="PTHR47510:SF3">
    <property type="entry name" value="ENDO_EXONUCLEASE_PHOSPHATASE DOMAIN-CONTAINING PROTEIN"/>
    <property type="match status" value="1"/>
</dbReference>
<evidence type="ECO:0000256" key="1">
    <source>
        <dbReference type="SAM" id="Coils"/>
    </source>
</evidence>
<feature type="coiled-coil region" evidence="1">
    <location>
        <begin position="823"/>
        <end position="850"/>
    </location>
</feature>
<accession>A0A9P0BHD4</accession>
<name>A0A9P0BHD4_BRAAE</name>
<evidence type="ECO:0000313" key="3">
    <source>
        <dbReference type="Proteomes" id="UP001154078"/>
    </source>
</evidence>
<dbReference type="EMBL" id="OV121139">
    <property type="protein sequence ID" value="CAH0563160.1"/>
    <property type="molecule type" value="Genomic_DNA"/>
</dbReference>
<reference evidence="2" key="1">
    <citation type="submission" date="2021-12" db="EMBL/GenBank/DDBJ databases">
        <authorList>
            <person name="King R."/>
        </authorList>
    </citation>
    <scope>NUCLEOTIDE SEQUENCE</scope>
</reference>
<evidence type="ECO:0000313" key="2">
    <source>
        <dbReference type="EMBL" id="CAH0563160.1"/>
    </source>
</evidence>
<gene>
    <name evidence="2" type="ORF">MELIAE_LOCUS12140</name>
</gene>
<protein>
    <recommendedName>
        <fullName evidence="4">Reverse transcriptase domain-containing protein</fullName>
    </recommendedName>
</protein>
<dbReference type="Gene3D" id="3.60.10.10">
    <property type="entry name" value="Endonuclease/exonuclease/phosphatase"/>
    <property type="match status" value="1"/>
</dbReference>
<evidence type="ECO:0008006" key="4">
    <source>
        <dbReference type="Google" id="ProtNLM"/>
    </source>
</evidence>
<dbReference type="Gene3D" id="3.30.70.1820">
    <property type="entry name" value="L1 transposable element, RRM domain"/>
    <property type="match status" value="1"/>
</dbReference>
<dbReference type="Proteomes" id="UP001154078">
    <property type="component" value="Chromosome 8"/>
</dbReference>
<sequence length="1403" mass="160201">MPKKQELKLRAQEEKADVLLISETSFQAGVTPKIAGFRGYSVSRLHNQGGGVAIYIKHNIDHCRTLDVNTNIVETHNKTLCSLLLCYITKRCLRILLEAQLSPNPPGYDFEDEDNEDIRPTTSDEVKSIISSLKPRTASDPEGIPNKALKLLPERILTTLKDIINTGNRLKALIAKMSEAGIKTDLIKLTQSYLHRREFKVKVQVAHLSKKRLEREYHRAQYWVRYYLTFICRTSHSSNRLTMPCMQIILLSRFEEWAERWRIKVNPAKTQAIIISKGGRTLQTNLNYEGINIHWANQVKYLGETNLDIANTPSHLLCCSSPNGAKTHISKLEVVQNRFLRNVPCRAKLDPMRNYLIDRSKAILEKCATNNNYLAAACVDFDPDDRRRLGNPPICRHPVHPVTLQIPLLHLTPASPFLFFKIDANSSTTNFLDTNDAIENNDAHTNPGSSNSTKKVIENEKATSTSSLPLISTSITSTSNANVSKAHVQVFNAWLSVKYSSKYIGQIATAFAKLSGNDGALTLHASRKYHQNAIKACEDFIKTYENPALEVINQVYSQRMTQVLENGNRLRPIIETIILCGRQNIALRGHRDDGVLKVQNSIANDGNFKPPFTLSPTYISKTTQNDLIDCCKEEIPDKLIGRVKRAIFYSVIFDETSDAAHIEQLSLNAYDSIREDDVDNNQKRLTGIALGHSVIDLLQKFKLPLENCVGIGTDNCSVMASDIKGAVQEIIKCCTNAKSQANKEYYFDDEKNHQFRDIHIDLHIVLHIPIPITSINCFKMARSLRSGKTGDDDEQYFQSVMEKIFNSEDFLSNLADKIAVRMVNSLENEIKVYKEKVEALDKQVKDMSKIIEQQEQFTRKNNMTIYGLPKQNGKKLDEKLCTLFDERLGIQINPIDIEFCYRLKAKEGKESHVFVRFCRYKNKNEIFKNKSKLVLSRITEKTETLIDLILVSDISLVRSFGNLSIEVSDHDLVYCTTNCTSNTVPFKKTFRNFSKINFPNFTKDLEQLPLHNILYLDNVDDKVDFLNHHLINLFNFHAPYKTIEINKPYKLWLTDNIKFLIKLRDKAKIKFKKTKLGSDWEYFKQLRNFTAIALRNKKRAYFNFKLNNKNPKVLWKELKNLNIKSNKNNILPDHLRYVNLINNFFINSVPVSNVNNDDLINYYLGNTFQNISAEFSFSLVSQTEILETINKIKSNAVGFDEININMVKYSCPTILPYVTNIINTCLLENVIPVQWKEANVMPLPKISEPKELKDLRPVTCDSHKTTALVLLDFTKAFDTINHKLLLSILHFIGLGGPLLFTIYRSNFPNCITYCNHHMYADDTQLYLLFESNKVEEAMQKISIDLNSIDEISKKHSLFLNPGKSKVLLFGNKTIINNLTGNLDFNLSIENVQLPIVQSAVNLV</sequence>
<dbReference type="OrthoDB" id="6761209at2759"/>
<dbReference type="PANTHER" id="PTHR47510">
    <property type="entry name" value="REVERSE TRANSCRIPTASE DOMAIN-CONTAINING PROTEIN"/>
    <property type="match status" value="1"/>
</dbReference>
<proteinExistence type="predicted"/>
<keyword evidence="3" id="KW-1185">Reference proteome</keyword>
<dbReference type="InterPro" id="IPR036691">
    <property type="entry name" value="Endo/exonu/phosph_ase_sf"/>
</dbReference>
<keyword evidence="1" id="KW-0175">Coiled coil</keyword>
<dbReference type="SUPFAM" id="SSF56219">
    <property type="entry name" value="DNase I-like"/>
    <property type="match status" value="1"/>
</dbReference>
<organism evidence="2 3">
    <name type="scientific">Brassicogethes aeneus</name>
    <name type="common">Rape pollen beetle</name>
    <name type="synonym">Meligethes aeneus</name>
    <dbReference type="NCBI Taxonomy" id="1431903"/>
    <lineage>
        <taxon>Eukaryota</taxon>
        <taxon>Metazoa</taxon>
        <taxon>Ecdysozoa</taxon>
        <taxon>Arthropoda</taxon>
        <taxon>Hexapoda</taxon>
        <taxon>Insecta</taxon>
        <taxon>Pterygota</taxon>
        <taxon>Neoptera</taxon>
        <taxon>Endopterygota</taxon>
        <taxon>Coleoptera</taxon>
        <taxon>Polyphaga</taxon>
        <taxon>Cucujiformia</taxon>
        <taxon>Nitidulidae</taxon>
        <taxon>Meligethinae</taxon>
        <taxon>Brassicogethes</taxon>
    </lineage>
</organism>